<gene>
    <name evidence="11" type="primary">Necator_chrI.g1719</name>
    <name evidence="11" type="ORF">RB195_005593</name>
</gene>
<keyword evidence="6 7" id="KW-0539">Nucleus</keyword>
<proteinExistence type="inferred from homology"/>
<evidence type="ECO:0000256" key="3">
    <source>
        <dbReference type="ARBA" id="ARBA00022833"/>
    </source>
</evidence>
<dbReference type="Gene3D" id="3.30.420.10">
    <property type="entry name" value="Ribonuclease H-like superfamily/Ribonuclease H"/>
    <property type="match status" value="1"/>
</dbReference>
<name>A0ABR1BNM7_NECAM</name>
<evidence type="ECO:0000256" key="7">
    <source>
        <dbReference type="RuleBase" id="RU361195"/>
    </source>
</evidence>
<keyword evidence="7" id="KW-0963">Cytoplasm</keyword>
<dbReference type="SUPFAM" id="SSF56366">
    <property type="entry name" value="SMAD MH1 domain"/>
    <property type="match status" value="1"/>
</dbReference>
<organism evidence="11 12">
    <name type="scientific">Necator americanus</name>
    <name type="common">Human hookworm</name>
    <dbReference type="NCBI Taxonomy" id="51031"/>
    <lineage>
        <taxon>Eukaryota</taxon>
        <taxon>Metazoa</taxon>
        <taxon>Ecdysozoa</taxon>
        <taxon>Nematoda</taxon>
        <taxon>Chromadorea</taxon>
        <taxon>Rhabditida</taxon>
        <taxon>Rhabditina</taxon>
        <taxon>Rhabditomorpha</taxon>
        <taxon>Strongyloidea</taxon>
        <taxon>Ancylostomatidae</taxon>
        <taxon>Bunostominae</taxon>
        <taxon>Necator</taxon>
    </lineage>
</organism>
<feature type="compositionally biased region" description="Basic and acidic residues" evidence="8">
    <location>
        <begin position="541"/>
        <end position="551"/>
    </location>
</feature>
<evidence type="ECO:0000259" key="9">
    <source>
        <dbReference type="PROSITE" id="PS51075"/>
    </source>
</evidence>
<dbReference type="PANTHER" id="PTHR13703:SF25">
    <property type="entry name" value="MOTHERS AGAINST DECAPENTAPLEGIC HOMOLOG"/>
    <property type="match status" value="1"/>
</dbReference>
<dbReference type="SMART" id="SM00524">
    <property type="entry name" value="DWB"/>
    <property type="match status" value="1"/>
</dbReference>
<accession>A0ABR1BNM7</accession>
<keyword evidence="3" id="KW-0862">Zinc</keyword>
<reference evidence="11 12" key="1">
    <citation type="submission" date="2023-08" db="EMBL/GenBank/DDBJ databases">
        <title>A Necator americanus chromosomal reference genome.</title>
        <authorList>
            <person name="Ilik V."/>
            <person name="Petrzelkova K.J."/>
            <person name="Pardy F."/>
            <person name="Fuh T."/>
            <person name="Niatou-Singa F.S."/>
            <person name="Gouil Q."/>
            <person name="Baker L."/>
            <person name="Ritchie M.E."/>
            <person name="Jex A.R."/>
            <person name="Gazzola D."/>
            <person name="Li H."/>
            <person name="Toshio Fujiwara R."/>
            <person name="Zhan B."/>
            <person name="Aroian R.V."/>
            <person name="Pafco B."/>
            <person name="Schwarz E.M."/>
        </authorList>
    </citation>
    <scope>NUCLEOTIDE SEQUENCE [LARGE SCALE GENOMIC DNA]</scope>
    <source>
        <strain evidence="11 12">Aroian</strain>
        <tissue evidence="11">Whole animal</tissue>
    </source>
</reference>
<dbReference type="Pfam" id="PF03165">
    <property type="entry name" value="MH1"/>
    <property type="match status" value="1"/>
</dbReference>
<evidence type="ECO:0000256" key="2">
    <source>
        <dbReference type="ARBA" id="ARBA00022723"/>
    </source>
</evidence>
<dbReference type="InterPro" id="IPR017855">
    <property type="entry name" value="SMAD-like_dom_sf"/>
</dbReference>
<keyword evidence="2" id="KW-0479">Metal-binding</keyword>
<keyword evidence="4 7" id="KW-0805">Transcription regulation</keyword>
<dbReference type="PROSITE" id="PS51075">
    <property type="entry name" value="MH1"/>
    <property type="match status" value="1"/>
</dbReference>
<comment type="subcellular location">
    <subcellularLocation>
        <location evidence="7">Cytoplasm</location>
    </subcellularLocation>
    <subcellularLocation>
        <location evidence="7">Nucleus</location>
    </subcellularLocation>
</comment>
<evidence type="ECO:0000256" key="5">
    <source>
        <dbReference type="ARBA" id="ARBA00023163"/>
    </source>
</evidence>
<comment type="caution">
    <text evidence="11">The sequence shown here is derived from an EMBL/GenBank/DDBJ whole genome shotgun (WGS) entry which is preliminary data.</text>
</comment>
<evidence type="ECO:0000256" key="1">
    <source>
        <dbReference type="ARBA" id="ARBA00005545"/>
    </source>
</evidence>
<dbReference type="EMBL" id="JAVFWL010000001">
    <property type="protein sequence ID" value="KAK6728029.1"/>
    <property type="molecule type" value="Genomic_DNA"/>
</dbReference>
<sequence>MVKKLGQWLPHALSDDKRLRRLDICTQLLSRSRRFDWLDTIVTGDEKWVLYVNHTHKRAWCDGDEMLDHPKFDNVRLLHDNGHPHIAKKTSRKFWSSDGKSLQHHLEEKSYDDRDHLENDLRAFIVSKSPELYAKGIRDLSVRLHGFHALITFRTVCGASRCQPTFPFNSFLILLRSSSIAALYLVQHPEATRSVGIADSSYCRTFIHKIIPTTNREVDDLKYVVAQRTLMSNFCWCPLENTTGGAGVPRSSSLIKGIICPLLTSRAVMRSLFESSSSINKTIAQLCELVKTETISHEGNDDPAWAENVVKTLAKRLKKAKYLEELAKAIINEDEHTDCCAISAEQEKKKTHRKERPHILYIKMWRFPWLKSHHELKAVENCRYPFAKKTDLICINPYHYEPIHLKAPPLPPVVVKKTAGYYQVNPSTIAALANHGFGVQGFEDRAPNASISVDEMRGHYLSEENSPTSSYMGSPTTASPTLGFPGSTSSTVSTARSDTLPASVFAQPTPRSPTTIGSAHVASPLSPNSYLSEDRDDEHEMMDTSDDREHSLTASFLRPSGAEMVQELIEYCEPESWMSITYYEEGKRIGDPFNVKSHYLLVDGYPSPSSEERFCLGYFDVENRPLTVIDARRQVGRGARFYYIGGEVYCECLSEAAVFVQSPNCNQRHGWHPTTVCKIPPNCNLKIFNNAEFAAQLAESVEKGYEAVYALTRLCTIRISFVKGWGADYRRQTIDATPCWIEAHLNGPLQWIDRVLRSMGGPIMAHSSFT</sequence>
<dbReference type="PANTHER" id="PTHR13703">
    <property type="entry name" value="SMAD"/>
    <property type="match status" value="1"/>
</dbReference>
<evidence type="ECO:0000256" key="6">
    <source>
        <dbReference type="ARBA" id="ARBA00023242"/>
    </source>
</evidence>
<evidence type="ECO:0000256" key="8">
    <source>
        <dbReference type="SAM" id="MobiDB-lite"/>
    </source>
</evidence>
<evidence type="ECO:0000256" key="4">
    <source>
        <dbReference type="ARBA" id="ARBA00023015"/>
    </source>
</evidence>
<dbReference type="Gene3D" id="3.90.520.10">
    <property type="entry name" value="SMAD MH1 domain"/>
    <property type="match status" value="1"/>
</dbReference>
<dbReference type="InterPro" id="IPR036578">
    <property type="entry name" value="SMAD_MH1_sf"/>
</dbReference>
<dbReference type="InterPro" id="IPR001132">
    <property type="entry name" value="SMAD_dom_Dwarfin-type"/>
</dbReference>
<dbReference type="Pfam" id="PF03166">
    <property type="entry name" value="MH2"/>
    <property type="match status" value="1"/>
</dbReference>
<feature type="region of interest" description="Disordered" evidence="8">
    <location>
        <begin position="462"/>
        <end position="551"/>
    </location>
</feature>
<feature type="domain" description="MH1" evidence="9">
    <location>
        <begin position="284"/>
        <end position="409"/>
    </location>
</feature>
<comment type="similarity">
    <text evidence="1 7">Belongs to the dwarfin/SMAD family.</text>
</comment>
<feature type="compositionally biased region" description="Polar residues" evidence="8">
    <location>
        <begin position="463"/>
        <end position="497"/>
    </location>
</feature>
<dbReference type="InterPro" id="IPR003619">
    <property type="entry name" value="MAD_homology1_Dwarfin-type"/>
</dbReference>
<dbReference type="InterPro" id="IPR013019">
    <property type="entry name" value="MAD_homology_MH1"/>
</dbReference>
<dbReference type="PROSITE" id="PS51076">
    <property type="entry name" value="MH2"/>
    <property type="match status" value="1"/>
</dbReference>
<dbReference type="Gene3D" id="2.60.200.10">
    <property type="match status" value="1"/>
</dbReference>
<dbReference type="InterPro" id="IPR013790">
    <property type="entry name" value="Dwarfin"/>
</dbReference>
<dbReference type="SUPFAM" id="SSF49879">
    <property type="entry name" value="SMAD/FHA domain"/>
    <property type="match status" value="1"/>
</dbReference>
<feature type="domain" description="MH2" evidence="10">
    <location>
        <begin position="577"/>
        <end position="770"/>
    </location>
</feature>
<keyword evidence="5 7" id="KW-0804">Transcription</keyword>
<dbReference type="InterPro" id="IPR008984">
    <property type="entry name" value="SMAD_FHA_dom_sf"/>
</dbReference>
<evidence type="ECO:0000313" key="11">
    <source>
        <dbReference type="EMBL" id="KAK6728029.1"/>
    </source>
</evidence>
<evidence type="ECO:0000259" key="10">
    <source>
        <dbReference type="PROSITE" id="PS51076"/>
    </source>
</evidence>
<evidence type="ECO:0000313" key="12">
    <source>
        <dbReference type="Proteomes" id="UP001303046"/>
    </source>
</evidence>
<dbReference type="InterPro" id="IPR036397">
    <property type="entry name" value="RNaseH_sf"/>
</dbReference>
<keyword evidence="12" id="KW-1185">Reference proteome</keyword>
<dbReference type="Proteomes" id="UP001303046">
    <property type="component" value="Unassembled WGS sequence"/>
</dbReference>
<dbReference type="SMART" id="SM00523">
    <property type="entry name" value="DWA"/>
    <property type="match status" value="1"/>
</dbReference>
<protein>
    <recommendedName>
        <fullName evidence="7">Mothers against decapentaplegic homolog</fullName>
        <shortName evidence="7">MAD homolog</shortName>
        <shortName evidence="7">Mothers against DPP homolog</shortName>
    </recommendedName>
    <alternativeName>
        <fullName evidence="7">SMAD family member</fullName>
    </alternativeName>
</protein>